<dbReference type="HOGENOM" id="CLU_1099094_0_0_1"/>
<evidence type="ECO:0000313" key="3">
    <source>
        <dbReference type="Proteomes" id="UP000054279"/>
    </source>
</evidence>
<dbReference type="Proteomes" id="UP000054279">
    <property type="component" value="Unassembled WGS sequence"/>
</dbReference>
<reference evidence="2 3" key="1">
    <citation type="submission" date="2014-06" db="EMBL/GenBank/DDBJ databases">
        <title>Evolutionary Origins and Diversification of the Mycorrhizal Mutualists.</title>
        <authorList>
            <consortium name="DOE Joint Genome Institute"/>
            <consortium name="Mycorrhizal Genomics Consortium"/>
            <person name="Kohler A."/>
            <person name="Kuo A."/>
            <person name="Nagy L.G."/>
            <person name="Floudas D."/>
            <person name="Copeland A."/>
            <person name="Barry K.W."/>
            <person name="Cichocki N."/>
            <person name="Veneault-Fourrey C."/>
            <person name="LaButti K."/>
            <person name="Lindquist E.A."/>
            <person name="Lipzen A."/>
            <person name="Lundell T."/>
            <person name="Morin E."/>
            <person name="Murat C."/>
            <person name="Riley R."/>
            <person name="Ohm R."/>
            <person name="Sun H."/>
            <person name="Tunlid A."/>
            <person name="Henrissat B."/>
            <person name="Grigoriev I.V."/>
            <person name="Hibbett D.S."/>
            <person name="Martin F."/>
        </authorList>
    </citation>
    <scope>NUCLEOTIDE SEQUENCE [LARGE SCALE GENOMIC DNA]</scope>
    <source>
        <strain evidence="2 3">SS14</strain>
    </source>
</reference>
<protein>
    <submittedName>
        <fullName evidence="2">Uncharacterized protein</fullName>
    </submittedName>
</protein>
<evidence type="ECO:0000313" key="2">
    <source>
        <dbReference type="EMBL" id="KIJ34949.1"/>
    </source>
</evidence>
<dbReference type="AlphaFoldDB" id="A0A0C9UJB2"/>
<accession>A0A0C9UJB2</accession>
<name>A0A0C9UJB2_SPHS4</name>
<feature type="region of interest" description="Disordered" evidence="1">
    <location>
        <begin position="1"/>
        <end position="141"/>
    </location>
</feature>
<feature type="compositionally biased region" description="Acidic residues" evidence="1">
    <location>
        <begin position="12"/>
        <end position="22"/>
    </location>
</feature>
<proteinExistence type="predicted"/>
<sequence>MALMLETRQVDELEDEEGDVEMSGEVSNQPIKNNEEYLSPARFPLSPSKRASKCPWLSPEIGDQVQSSRLSSLDGRAGQDSFQDVFGTPGQSTTPADRLNLFSSFSQSSDASPPLQAVPSPQAGQQPILHYEEEEEEDPPRFEAEKTFQLYAKYEYPNAGKISAKNSPTVFHEMDEKIPAAFPYLPFINKDEWSLAEFLVTSRLSKGSIDTFL</sequence>
<dbReference type="EMBL" id="KN837194">
    <property type="protein sequence ID" value="KIJ34949.1"/>
    <property type="molecule type" value="Genomic_DNA"/>
</dbReference>
<feature type="compositionally biased region" description="Low complexity" evidence="1">
    <location>
        <begin position="103"/>
        <end position="112"/>
    </location>
</feature>
<gene>
    <name evidence="2" type="ORF">M422DRAFT_51709</name>
</gene>
<organism evidence="2 3">
    <name type="scientific">Sphaerobolus stellatus (strain SS14)</name>
    <dbReference type="NCBI Taxonomy" id="990650"/>
    <lineage>
        <taxon>Eukaryota</taxon>
        <taxon>Fungi</taxon>
        <taxon>Dikarya</taxon>
        <taxon>Basidiomycota</taxon>
        <taxon>Agaricomycotina</taxon>
        <taxon>Agaricomycetes</taxon>
        <taxon>Phallomycetidae</taxon>
        <taxon>Geastrales</taxon>
        <taxon>Sphaerobolaceae</taxon>
        <taxon>Sphaerobolus</taxon>
    </lineage>
</organism>
<keyword evidence="3" id="KW-1185">Reference proteome</keyword>
<evidence type="ECO:0000256" key="1">
    <source>
        <dbReference type="SAM" id="MobiDB-lite"/>
    </source>
</evidence>